<evidence type="ECO:0000256" key="5">
    <source>
        <dbReference type="ARBA" id="ARBA00018677"/>
    </source>
</evidence>
<gene>
    <name evidence="13" type="ORF">g.7585</name>
</gene>
<evidence type="ECO:0000256" key="6">
    <source>
        <dbReference type="ARBA" id="ARBA00022448"/>
    </source>
</evidence>
<name>A0A1B6G6W9_9HEMI</name>
<proteinExistence type="inferred from homology"/>
<keyword evidence="7" id="KW-0679">Respiratory chain</keyword>
<keyword evidence="11" id="KW-0472">Membrane</keyword>
<keyword evidence="10" id="KW-0496">Mitochondrion</keyword>
<comment type="function">
    <text evidence="1">Accessory subunit of the mitochondrial membrane respiratory chain NADH dehydrogenase (Complex I), that is believed not to be involved in catalysis. Complex I functions in the transfer of electrons from NADH to the respiratory chain. The immediate electron acceptor for the enzyme is believed to be ubiquinone.</text>
</comment>
<dbReference type="GO" id="GO:0005743">
    <property type="term" value="C:mitochondrial inner membrane"/>
    <property type="evidence" value="ECO:0007669"/>
    <property type="project" value="UniProtKB-SubCell"/>
</dbReference>
<dbReference type="InterPro" id="IPR008698">
    <property type="entry name" value="NDUB7"/>
</dbReference>
<comment type="subcellular location">
    <subcellularLocation>
        <location evidence="3">Mitochondrion inner membrane</location>
        <topology evidence="3">Peripheral membrane protein</topology>
    </subcellularLocation>
    <subcellularLocation>
        <location evidence="2">Mitochondrion intermembrane space</location>
    </subcellularLocation>
</comment>
<reference evidence="13" key="1">
    <citation type="submission" date="2015-11" db="EMBL/GenBank/DDBJ databases">
        <title>De novo transcriptome assembly of four potential Pierce s Disease insect vectors from Arizona vineyards.</title>
        <authorList>
            <person name="Tassone E.E."/>
        </authorList>
    </citation>
    <scope>NUCLEOTIDE SEQUENCE</scope>
</reference>
<organism evidence="13">
    <name type="scientific">Cuerna arida</name>
    <dbReference type="NCBI Taxonomy" id="1464854"/>
    <lineage>
        <taxon>Eukaryota</taxon>
        <taxon>Metazoa</taxon>
        <taxon>Ecdysozoa</taxon>
        <taxon>Arthropoda</taxon>
        <taxon>Hexapoda</taxon>
        <taxon>Insecta</taxon>
        <taxon>Pterygota</taxon>
        <taxon>Neoptera</taxon>
        <taxon>Paraneoptera</taxon>
        <taxon>Hemiptera</taxon>
        <taxon>Auchenorrhyncha</taxon>
        <taxon>Membracoidea</taxon>
        <taxon>Cicadellidae</taxon>
        <taxon>Cicadellinae</taxon>
        <taxon>Proconiini</taxon>
        <taxon>Cuerna</taxon>
    </lineage>
</organism>
<keyword evidence="9" id="KW-0249">Electron transport</keyword>
<dbReference type="EMBL" id="GECZ01011628">
    <property type="protein sequence ID" value="JAS58141.1"/>
    <property type="molecule type" value="Transcribed_RNA"/>
</dbReference>
<keyword evidence="12" id="KW-1015">Disulfide bond</keyword>
<dbReference type="AlphaFoldDB" id="A0A1B6G6W9"/>
<evidence type="ECO:0000256" key="9">
    <source>
        <dbReference type="ARBA" id="ARBA00022982"/>
    </source>
</evidence>
<evidence type="ECO:0000256" key="4">
    <source>
        <dbReference type="ARBA" id="ARBA00008006"/>
    </source>
</evidence>
<dbReference type="PANTHER" id="PTHR20900">
    <property type="entry name" value="NADH:UBIQUINONE OXIDOREDUCTASE B18-LIKE SUBUNIT"/>
    <property type="match status" value="1"/>
</dbReference>
<evidence type="ECO:0000256" key="8">
    <source>
        <dbReference type="ARBA" id="ARBA00022792"/>
    </source>
</evidence>
<evidence type="ECO:0000256" key="2">
    <source>
        <dbReference type="ARBA" id="ARBA00004569"/>
    </source>
</evidence>
<sequence>MGGVLTLGYNRAMYPDLYPAPDTIPKSDPLYGFPEGREEKVMIATEDEMYSAKVPHEFRDYCAHLYIAFQKCRKENFPFVANCHHEKHAYHTCEYGEYIDRMKDYERERRLMVRAKRIAERASAA</sequence>
<dbReference type="PROSITE" id="PS51808">
    <property type="entry name" value="CHCH"/>
    <property type="match status" value="1"/>
</dbReference>
<dbReference type="PANTHER" id="PTHR20900:SF0">
    <property type="entry name" value="NADH DEHYDROGENASE [UBIQUINONE] 1 BETA SUBCOMPLEX SUBUNIT 7"/>
    <property type="match status" value="1"/>
</dbReference>
<evidence type="ECO:0000256" key="11">
    <source>
        <dbReference type="ARBA" id="ARBA00023136"/>
    </source>
</evidence>
<keyword evidence="6" id="KW-0813">Transport</keyword>
<accession>A0A1B6G6W9</accession>
<keyword evidence="8" id="KW-0999">Mitochondrion inner membrane</keyword>
<comment type="similarity">
    <text evidence="4">Belongs to the complex I NDUFB7 subunit family.</text>
</comment>
<evidence type="ECO:0000256" key="1">
    <source>
        <dbReference type="ARBA" id="ARBA00003195"/>
    </source>
</evidence>
<protein>
    <recommendedName>
        <fullName evidence="5">NADH dehydrogenase [ubiquinone] 1 beta subcomplex subunit 7</fullName>
    </recommendedName>
</protein>
<evidence type="ECO:0000256" key="12">
    <source>
        <dbReference type="ARBA" id="ARBA00023157"/>
    </source>
</evidence>
<dbReference type="GO" id="GO:0005758">
    <property type="term" value="C:mitochondrial intermembrane space"/>
    <property type="evidence" value="ECO:0007669"/>
    <property type="project" value="UniProtKB-SubCell"/>
</dbReference>
<evidence type="ECO:0000256" key="10">
    <source>
        <dbReference type="ARBA" id="ARBA00023128"/>
    </source>
</evidence>
<dbReference type="Pfam" id="PF05676">
    <property type="entry name" value="NDUF_B7"/>
    <property type="match status" value="1"/>
</dbReference>
<evidence type="ECO:0000256" key="3">
    <source>
        <dbReference type="ARBA" id="ARBA00004637"/>
    </source>
</evidence>
<evidence type="ECO:0000313" key="13">
    <source>
        <dbReference type="EMBL" id="JAS58141.1"/>
    </source>
</evidence>
<evidence type="ECO:0000256" key="7">
    <source>
        <dbReference type="ARBA" id="ARBA00022660"/>
    </source>
</evidence>